<dbReference type="Pfam" id="PF00903">
    <property type="entry name" value="Glyoxalase"/>
    <property type="match status" value="1"/>
</dbReference>
<accession>A0ABT5STN0</accession>
<protein>
    <submittedName>
        <fullName evidence="2">VOC family protein</fullName>
    </submittedName>
</protein>
<dbReference type="EMBL" id="JAQZAO010000005">
    <property type="protein sequence ID" value="MDD7966208.1"/>
    <property type="molecule type" value="Genomic_DNA"/>
</dbReference>
<dbReference type="RefSeq" id="WP_274200737.1">
    <property type="nucleotide sequence ID" value="NZ_JAQZAO010000005.1"/>
</dbReference>
<name>A0ABT5STN0_9PSEU</name>
<evidence type="ECO:0000313" key="3">
    <source>
        <dbReference type="Proteomes" id="UP001300763"/>
    </source>
</evidence>
<organism evidence="2 3">
    <name type="scientific">Actinomycetospora lemnae</name>
    <dbReference type="NCBI Taxonomy" id="3019891"/>
    <lineage>
        <taxon>Bacteria</taxon>
        <taxon>Bacillati</taxon>
        <taxon>Actinomycetota</taxon>
        <taxon>Actinomycetes</taxon>
        <taxon>Pseudonocardiales</taxon>
        <taxon>Pseudonocardiaceae</taxon>
        <taxon>Actinomycetospora</taxon>
    </lineage>
</organism>
<evidence type="ECO:0000259" key="1">
    <source>
        <dbReference type="Pfam" id="PF00903"/>
    </source>
</evidence>
<comment type="caution">
    <text evidence="2">The sequence shown here is derived from an EMBL/GenBank/DDBJ whole genome shotgun (WGS) entry which is preliminary data.</text>
</comment>
<sequence length="138" mass="15059">MGVHLNPYLHFDGEAADAVAFYADVFGATTDVMTFGQMGMEGPDAQKIMHGQLETEHGITLMLSDLPPGSTRERGNDVTLSLSGDDEPTLRGWYEQLSASGTVGTPLEKQMWGDLYGDCTDRFGVRWLVNISAAEQRS</sequence>
<feature type="domain" description="Glyoxalase/fosfomycin resistance/dioxygenase" evidence="1">
    <location>
        <begin position="6"/>
        <end position="127"/>
    </location>
</feature>
<dbReference type="SUPFAM" id="SSF54593">
    <property type="entry name" value="Glyoxalase/Bleomycin resistance protein/Dihydroxybiphenyl dioxygenase"/>
    <property type="match status" value="1"/>
</dbReference>
<dbReference type="Proteomes" id="UP001300763">
    <property type="component" value="Unassembled WGS sequence"/>
</dbReference>
<dbReference type="Gene3D" id="3.10.180.10">
    <property type="entry name" value="2,3-Dihydroxybiphenyl 1,2-Dioxygenase, domain 1"/>
    <property type="match status" value="1"/>
</dbReference>
<evidence type="ECO:0000313" key="2">
    <source>
        <dbReference type="EMBL" id="MDD7966208.1"/>
    </source>
</evidence>
<dbReference type="InterPro" id="IPR004360">
    <property type="entry name" value="Glyas_Fos-R_dOase_dom"/>
</dbReference>
<gene>
    <name evidence="2" type="ORF">PGB27_12745</name>
</gene>
<reference evidence="2 3" key="1">
    <citation type="submission" date="2023-02" db="EMBL/GenBank/DDBJ databases">
        <title>Genome sequencing required for Actinomycetospora new species description.</title>
        <authorList>
            <person name="Saimee Y."/>
            <person name="Duangmal K."/>
        </authorList>
    </citation>
    <scope>NUCLEOTIDE SEQUENCE [LARGE SCALE GENOMIC DNA]</scope>
    <source>
        <strain evidence="2 3">DW7H6</strain>
    </source>
</reference>
<proteinExistence type="predicted"/>
<dbReference type="PANTHER" id="PTHR33990">
    <property type="entry name" value="PROTEIN YJDN-RELATED"/>
    <property type="match status" value="1"/>
</dbReference>
<dbReference type="InterPro" id="IPR028973">
    <property type="entry name" value="PhnB-like"/>
</dbReference>
<dbReference type="InterPro" id="IPR029068">
    <property type="entry name" value="Glyas_Bleomycin-R_OHBP_Dase"/>
</dbReference>
<dbReference type="PANTHER" id="PTHR33990:SF1">
    <property type="entry name" value="PROTEIN YJDN"/>
    <property type="match status" value="1"/>
</dbReference>
<dbReference type="CDD" id="cd06588">
    <property type="entry name" value="PhnB_like"/>
    <property type="match status" value="1"/>
</dbReference>
<keyword evidence="3" id="KW-1185">Reference proteome</keyword>